<keyword evidence="3" id="KW-1185">Reference proteome</keyword>
<dbReference type="AlphaFoldDB" id="A0A9P0CB29"/>
<keyword evidence="1" id="KW-0175">Coiled coil</keyword>
<dbReference type="Proteomes" id="UP001153636">
    <property type="component" value="Chromosome 1"/>
</dbReference>
<organism evidence="2 3">
    <name type="scientific">Psylliodes chrysocephalus</name>
    <dbReference type="NCBI Taxonomy" id="3402493"/>
    <lineage>
        <taxon>Eukaryota</taxon>
        <taxon>Metazoa</taxon>
        <taxon>Ecdysozoa</taxon>
        <taxon>Arthropoda</taxon>
        <taxon>Hexapoda</taxon>
        <taxon>Insecta</taxon>
        <taxon>Pterygota</taxon>
        <taxon>Neoptera</taxon>
        <taxon>Endopterygota</taxon>
        <taxon>Coleoptera</taxon>
        <taxon>Polyphaga</taxon>
        <taxon>Cucujiformia</taxon>
        <taxon>Chrysomeloidea</taxon>
        <taxon>Chrysomelidae</taxon>
        <taxon>Galerucinae</taxon>
        <taxon>Alticini</taxon>
        <taxon>Psylliodes</taxon>
    </lineage>
</organism>
<accession>A0A9P0CB29</accession>
<evidence type="ECO:0000256" key="1">
    <source>
        <dbReference type="SAM" id="Coils"/>
    </source>
</evidence>
<reference evidence="2" key="1">
    <citation type="submission" date="2022-01" db="EMBL/GenBank/DDBJ databases">
        <authorList>
            <person name="King R."/>
        </authorList>
    </citation>
    <scope>NUCLEOTIDE SEQUENCE</scope>
</reference>
<proteinExistence type="predicted"/>
<protein>
    <submittedName>
        <fullName evidence="2">Uncharacterized protein</fullName>
    </submittedName>
</protein>
<evidence type="ECO:0000313" key="3">
    <source>
        <dbReference type="Proteomes" id="UP001153636"/>
    </source>
</evidence>
<feature type="coiled-coil region" evidence="1">
    <location>
        <begin position="50"/>
        <end position="155"/>
    </location>
</feature>
<dbReference type="EMBL" id="OV651813">
    <property type="protein sequence ID" value="CAH1098594.1"/>
    <property type="molecule type" value="Genomic_DNA"/>
</dbReference>
<gene>
    <name evidence="2" type="ORF">PSYICH_LOCUS1179</name>
</gene>
<sequence>MFKILKLDIWKPLKFRKVLITLLFKKFIDYIRDVLEMKTDYFVAKKLLINRNAKSKLDSVEERNIKIEGKLDYLQKELIEIRNENQGIKIENKQLRVDLKAQKERIIDLERETRKKKIVKFGFEETNKEDMLIMKNKIKEVMEKFAVELNEKEDKAELTK</sequence>
<name>A0A9P0CB29_9CUCU</name>
<evidence type="ECO:0000313" key="2">
    <source>
        <dbReference type="EMBL" id="CAH1098594.1"/>
    </source>
</evidence>
<dbReference type="OrthoDB" id="6808418at2759"/>